<evidence type="ECO:0000256" key="1">
    <source>
        <dbReference type="SAM" id="MobiDB-lite"/>
    </source>
</evidence>
<reference evidence="2 3" key="1">
    <citation type="submission" date="2023-01" db="EMBL/GenBank/DDBJ databases">
        <authorList>
            <person name="Whitehead M."/>
        </authorList>
    </citation>
    <scope>NUCLEOTIDE SEQUENCE [LARGE SCALE GENOMIC DNA]</scope>
</reference>
<name>A0AAV0WGU1_9HEMI</name>
<dbReference type="AlphaFoldDB" id="A0AAV0WGU1"/>
<comment type="caution">
    <text evidence="2">The sequence shown here is derived from an EMBL/GenBank/DDBJ whole genome shotgun (WGS) entry which is preliminary data.</text>
</comment>
<proteinExistence type="predicted"/>
<evidence type="ECO:0000313" key="2">
    <source>
        <dbReference type="EMBL" id="CAI6355027.1"/>
    </source>
</evidence>
<protein>
    <submittedName>
        <fullName evidence="2">Uncharacterized protein</fullName>
    </submittedName>
</protein>
<sequence length="122" mass="13987">MDEDMIIDSLNESYDSFSESIDDSDTDVLFQIENESNSDFDDSTEDEDEEDHSISVHNNVQPLQPAWNIVSGNNQKHFNFIGNSGPLVILDEGSGPIDFFKLFLTDEIIQLLYYCKCRYFSL</sequence>
<feature type="compositionally biased region" description="Acidic residues" evidence="1">
    <location>
        <begin position="36"/>
        <end position="51"/>
    </location>
</feature>
<accession>A0AAV0WGU1</accession>
<keyword evidence="3" id="KW-1185">Reference proteome</keyword>
<dbReference type="EMBL" id="CARXXK010000002">
    <property type="protein sequence ID" value="CAI6355027.1"/>
    <property type="molecule type" value="Genomic_DNA"/>
</dbReference>
<gene>
    <name evidence="2" type="ORF">MEUPH1_LOCUS10932</name>
</gene>
<organism evidence="2 3">
    <name type="scientific">Macrosiphum euphorbiae</name>
    <name type="common">potato aphid</name>
    <dbReference type="NCBI Taxonomy" id="13131"/>
    <lineage>
        <taxon>Eukaryota</taxon>
        <taxon>Metazoa</taxon>
        <taxon>Ecdysozoa</taxon>
        <taxon>Arthropoda</taxon>
        <taxon>Hexapoda</taxon>
        <taxon>Insecta</taxon>
        <taxon>Pterygota</taxon>
        <taxon>Neoptera</taxon>
        <taxon>Paraneoptera</taxon>
        <taxon>Hemiptera</taxon>
        <taxon>Sternorrhyncha</taxon>
        <taxon>Aphidomorpha</taxon>
        <taxon>Aphidoidea</taxon>
        <taxon>Aphididae</taxon>
        <taxon>Macrosiphini</taxon>
        <taxon>Macrosiphum</taxon>
    </lineage>
</organism>
<dbReference type="Proteomes" id="UP001160148">
    <property type="component" value="Unassembled WGS sequence"/>
</dbReference>
<feature type="region of interest" description="Disordered" evidence="1">
    <location>
        <begin position="35"/>
        <end position="54"/>
    </location>
</feature>
<evidence type="ECO:0000313" key="3">
    <source>
        <dbReference type="Proteomes" id="UP001160148"/>
    </source>
</evidence>